<proteinExistence type="predicted"/>
<dbReference type="InterPro" id="IPR001623">
    <property type="entry name" value="DnaJ_domain"/>
</dbReference>
<dbReference type="EMBL" id="CP001798">
    <property type="protein sequence ID" value="ADE15600.1"/>
    <property type="molecule type" value="Genomic_DNA"/>
</dbReference>
<dbReference type="PROSITE" id="PS50076">
    <property type="entry name" value="DNAJ_2"/>
    <property type="match status" value="1"/>
</dbReference>
<sequence>MTNPFQVLGVPETADDGEIKKAYLSKVREFPPDRAPQRFQAVRHAFEAIGTHRDRLRYRLFHAEPPELSELLDTPSQKAGARRPSLEQLQRALAATLTGKVD</sequence>
<dbReference type="SMART" id="SM00271">
    <property type="entry name" value="DnaJ"/>
    <property type="match status" value="1"/>
</dbReference>
<name>D5BWE3_NITHN</name>
<dbReference type="AlphaFoldDB" id="D5BWE3"/>
<evidence type="ECO:0000313" key="3">
    <source>
        <dbReference type="EMBL" id="ADE15600.1"/>
    </source>
</evidence>
<gene>
    <name evidence="3" type="ordered locus">Nhal_2515</name>
</gene>
<evidence type="ECO:0000259" key="2">
    <source>
        <dbReference type="PROSITE" id="PS50076"/>
    </source>
</evidence>
<evidence type="ECO:0000256" key="1">
    <source>
        <dbReference type="ARBA" id="ARBA00023186"/>
    </source>
</evidence>
<dbReference type="HOGENOM" id="CLU_179219_0_0_6"/>
<dbReference type="OrthoDB" id="5771095at2"/>
<organism evidence="3 4">
    <name type="scientific">Nitrosococcus halophilus (strain Nc4)</name>
    <dbReference type="NCBI Taxonomy" id="472759"/>
    <lineage>
        <taxon>Bacteria</taxon>
        <taxon>Pseudomonadati</taxon>
        <taxon>Pseudomonadota</taxon>
        <taxon>Gammaproteobacteria</taxon>
        <taxon>Chromatiales</taxon>
        <taxon>Chromatiaceae</taxon>
        <taxon>Nitrosococcus</taxon>
    </lineage>
</organism>
<dbReference type="RefSeq" id="WP_013033460.1">
    <property type="nucleotide sequence ID" value="NC_013960.1"/>
</dbReference>
<accession>D5BWE3</accession>
<keyword evidence="1" id="KW-0143">Chaperone</keyword>
<dbReference type="Pfam" id="PF00226">
    <property type="entry name" value="DnaJ"/>
    <property type="match status" value="1"/>
</dbReference>
<dbReference type="PRINTS" id="PR00625">
    <property type="entry name" value="JDOMAIN"/>
</dbReference>
<dbReference type="STRING" id="472759.Nhal_2515"/>
<evidence type="ECO:0000313" key="4">
    <source>
        <dbReference type="Proteomes" id="UP000001844"/>
    </source>
</evidence>
<dbReference type="CDD" id="cd06257">
    <property type="entry name" value="DnaJ"/>
    <property type="match status" value="1"/>
</dbReference>
<keyword evidence="3" id="KW-0346">Stress response</keyword>
<keyword evidence="4" id="KW-1185">Reference proteome</keyword>
<reference evidence="4" key="1">
    <citation type="submission" date="2010-04" db="EMBL/GenBank/DDBJ databases">
        <title>Complete genome sequence of Nitrosococcus halophilus Nc4, a salt-adapted, aerobic obligate ammonia-oxidizing sulfur purple bacterium.</title>
        <authorList>
            <consortium name="US DOE Joint Genome Institute"/>
            <person name="Campbell M.A."/>
            <person name="Malfatti S.A."/>
            <person name="Chain P.S.G."/>
            <person name="Heidelberg J.F."/>
            <person name="Ward B.B."/>
            <person name="Klotz M.G."/>
        </authorList>
    </citation>
    <scope>NUCLEOTIDE SEQUENCE [LARGE SCALE GENOMIC DNA]</scope>
    <source>
        <strain evidence="4">Nc4</strain>
    </source>
</reference>
<feature type="domain" description="J" evidence="2">
    <location>
        <begin position="3"/>
        <end position="62"/>
    </location>
</feature>
<dbReference type="InterPro" id="IPR036869">
    <property type="entry name" value="J_dom_sf"/>
</dbReference>
<protein>
    <submittedName>
        <fullName evidence="3">Heat shock protein DnaJ domain protein</fullName>
    </submittedName>
</protein>
<dbReference type="Proteomes" id="UP000001844">
    <property type="component" value="Chromosome"/>
</dbReference>
<dbReference type="Gene3D" id="1.10.287.110">
    <property type="entry name" value="DnaJ domain"/>
    <property type="match status" value="1"/>
</dbReference>
<dbReference type="eggNOG" id="COG0484">
    <property type="taxonomic scope" value="Bacteria"/>
</dbReference>
<dbReference type="SUPFAM" id="SSF46565">
    <property type="entry name" value="Chaperone J-domain"/>
    <property type="match status" value="1"/>
</dbReference>
<dbReference type="KEGG" id="nhl:Nhal_2515"/>